<dbReference type="Pfam" id="PF13392">
    <property type="entry name" value="HNH_3"/>
    <property type="match status" value="1"/>
</dbReference>
<dbReference type="SUPFAM" id="SSF54060">
    <property type="entry name" value="His-Me finger endonucleases"/>
    <property type="match status" value="1"/>
</dbReference>
<comment type="caution">
    <text evidence="2">The sequence shown here is derived from an EMBL/GenBank/DDBJ whole genome shotgun (WGS) entry which is preliminary data.</text>
</comment>
<proteinExistence type="predicted"/>
<dbReference type="GO" id="GO:0016788">
    <property type="term" value="F:hydrolase activity, acting on ester bonds"/>
    <property type="evidence" value="ECO:0007669"/>
    <property type="project" value="InterPro"/>
</dbReference>
<dbReference type="AlphaFoldDB" id="A0A754EA47"/>
<dbReference type="Pfam" id="PF07463">
    <property type="entry name" value="NUMOD4"/>
    <property type="match status" value="1"/>
</dbReference>
<feature type="domain" description="HNH nuclease" evidence="1">
    <location>
        <begin position="61"/>
        <end position="109"/>
    </location>
</feature>
<reference evidence="2" key="2">
    <citation type="submission" date="2020-02" db="EMBL/GenBank/DDBJ databases">
        <authorList>
            <consortium name="NCBI Pathogen Detection Project"/>
        </authorList>
    </citation>
    <scope>NUCLEOTIDE SEQUENCE</scope>
    <source>
        <strain evidence="2">MA.MZ045</strain>
    </source>
</reference>
<accession>A0A754EA47</accession>
<dbReference type="InterPro" id="IPR003615">
    <property type="entry name" value="HNH_nuc"/>
</dbReference>
<evidence type="ECO:0000313" key="2">
    <source>
        <dbReference type="EMBL" id="HAF8579450.1"/>
    </source>
</evidence>
<dbReference type="InterPro" id="IPR044925">
    <property type="entry name" value="His-Me_finger_sf"/>
</dbReference>
<protein>
    <recommendedName>
        <fullName evidence="1">HNH nuclease domain-containing protein</fullName>
    </recommendedName>
</protein>
<dbReference type="SMART" id="SM00507">
    <property type="entry name" value="HNHc"/>
    <property type="match status" value="1"/>
</dbReference>
<reference evidence="2" key="1">
    <citation type="journal article" date="2018" name="Genome Biol.">
        <title>SKESA: strategic k-mer extension for scrupulous assemblies.</title>
        <authorList>
            <person name="Souvorov A."/>
            <person name="Agarwala R."/>
            <person name="Lipman D.J."/>
        </authorList>
    </citation>
    <scope>NUCLEOTIDE SEQUENCE</scope>
    <source>
        <strain evidence="2">MA.MZ045</strain>
    </source>
</reference>
<gene>
    <name evidence="2" type="ORF">G5T75_003394</name>
</gene>
<dbReference type="Gene3D" id="3.90.75.20">
    <property type="match status" value="1"/>
</dbReference>
<dbReference type="EMBL" id="DAAWNC010000008">
    <property type="protein sequence ID" value="HAF8579450.1"/>
    <property type="molecule type" value="Genomic_DNA"/>
</dbReference>
<evidence type="ECO:0000259" key="1">
    <source>
        <dbReference type="SMART" id="SM00507"/>
    </source>
</evidence>
<dbReference type="RefSeq" id="WP_139386027.1">
    <property type="nucleotide sequence ID" value="NZ_MXLQ01000006.1"/>
</dbReference>
<dbReference type="InterPro" id="IPR010902">
    <property type="entry name" value="NUMOD4"/>
</dbReference>
<sequence>MKECDQISAEAWKEAPGLEDIFLISSLGRIYSKRTSKIIKPTELKSGYLTLCTKIGGRSGIAVSKRVHRLVAEAFIPVNSEGLEVNHKDGDKKNNSVDNLEWVTSSENMIHAYQTGLRTAKSGASHSSARFTIEEVKMIRKSDLSNSDLAAAFSVDRSTIYRCRNGMSY</sequence>
<name>A0A754EA47_SALER</name>
<organism evidence="2">
    <name type="scientific">Salmonella enterica</name>
    <name type="common">Salmonella choleraesuis</name>
    <dbReference type="NCBI Taxonomy" id="28901"/>
    <lineage>
        <taxon>Bacteria</taxon>
        <taxon>Pseudomonadati</taxon>
        <taxon>Pseudomonadota</taxon>
        <taxon>Gammaproteobacteria</taxon>
        <taxon>Enterobacterales</taxon>
        <taxon>Enterobacteriaceae</taxon>
        <taxon>Salmonella</taxon>
    </lineage>
</organism>